<evidence type="ECO:0000256" key="4">
    <source>
        <dbReference type="ARBA" id="ARBA00023136"/>
    </source>
</evidence>
<keyword evidence="2 5" id="KW-0812">Transmembrane</keyword>
<dbReference type="OrthoDB" id="10043970at2759"/>
<dbReference type="GO" id="GO:0004930">
    <property type="term" value="F:G protein-coupled receptor activity"/>
    <property type="evidence" value="ECO:0007669"/>
    <property type="project" value="InterPro"/>
</dbReference>
<dbReference type="Proteomes" id="UP000663877">
    <property type="component" value="Unassembled WGS sequence"/>
</dbReference>
<keyword evidence="9" id="KW-1185">Reference proteome</keyword>
<dbReference type="SUPFAM" id="SSF81321">
    <property type="entry name" value="Family A G protein-coupled receptor-like"/>
    <property type="match status" value="1"/>
</dbReference>
<accession>A0A815S2U8</accession>
<evidence type="ECO:0000256" key="2">
    <source>
        <dbReference type="ARBA" id="ARBA00022692"/>
    </source>
</evidence>
<name>A0A815S2U8_9BILA</name>
<reference evidence="7" key="1">
    <citation type="submission" date="2021-02" db="EMBL/GenBank/DDBJ databases">
        <authorList>
            <person name="Nowell W R."/>
        </authorList>
    </citation>
    <scope>NUCLEOTIDE SEQUENCE</scope>
</reference>
<evidence type="ECO:0000256" key="5">
    <source>
        <dbReference type="SAM" id="Phobius"/>
    </source>
</evidence>
<feature type="transmembrane region" description="Helical" evidence="5">
    <location>
        <begin position="101"/>
        <end position="120"/>
    </location>
</feature>
<protein>
    <recommendedName>
        <fullName evidence="6">G-protein coupled receptors family 1 profile domain-containing protein</fullName>
    </recommendedName>
</protein>
<evidence type="ECO:0000313" key="10">
    <source>
        <dbReference type="Proteomes" id="UP000663877"/>
    </source>
</evidence>
<evidence type="ECO:0000313" key="7">
    <source>
        <dbReference type="EMBL" id="CAF1485313.1"/>
    </source>
</evidence>
<dbReference type="EMBL" id="CAJNOI010002637">
    <property type="protein sequence ID" value="CAF1485313.1"/>
    <property type="molecule type" value="Genomic_DNA"/>
</dbReference>
<feature type="domain" description="G-protein coupled receptors family 1 profile" evidence="6">
    <location>
        <begin position="26"/>
        <end position="156"/>
    </location>
</feature>
<organism evidence="7 10">
    <name type="scientific">Adineta steineri</name>
    <dbReference type="NCBI Taxonomy" id="433720"/>
    <lineage>
        <taxon>Eukaryota</taxon>
        <taxon>Metazoa</taxon>
        <taxon>Spiralia</taxon>
        <taxon>Gnathifera</taxon>
        <taxon>Rotifera</taxon>
        <taxon>Eurotatoria</taxon>
        <taxon>Bdelloidea</taxon>
        <taxon>Adinetida</taxon>
        <taxon>Adinetidae</taxon>
        <taxon>Adineta</taxon>
    </lineage>
</organism>
<feature type="transmembrane region" description="Helical" evidence="5">
    <location>
        <begin position="58"/>
        <end position="81"/>
    </location>
</feature>
<dbReference type="Gene3D" id="1.20.1070.10">
    <property type="entry name" value="Rhodopsin 7-helix transmembrane proteins"/>
    <property type="match status" value="1"/>
</dbReference>
<evidence type="ECO:0000256" key="3">
    <source>
        <dbReference type="ARBA" id="ARBA00022989"/>
    </source>
</evidence>
<evidence type="ECO:0000313" key="9">
    <source>
        <dbReference type="Proteomes" id="UP000663832"/>
    </source>
</evidence>
<dbReference type="Proteomes" id="UP000663832">
    <property type="component" value="Unassembled WGS sequence"/>
</dbReference>
<keyword evidence="4 5" id="KW-0472">Membrane</keyword>
<sequence length="156" mass="18573">MNKIDIISNQLMIYAGIIMYLFGSIGNILNIWVFTIWSRSPKRSQKHYRHSQTSNSSLYLLASSVANLFVIIYPLLTRIMFDGYHYRVTDKNVFILCKLRFYVLHTFDLISLICICMATFDRYLVSSRKVRLRKLSTRRQRTKLIIVFIFFSYWTS</sequence>
<evidence type="ECO:0000256" key="1">
    <source>
        <dbReference type="ARBA" id="ARBA00004370"/>
    </source>
</evidence>
<dbReference type="InterPro" id="IPR000276">
    <property type="entry name" value="GPCR_Rhodpsn"/>
</dbReference>
<gene>
    <name evidence="7" type="ORF">BJG266_LOCUS42298</name>
    <name evidence="8" type="ORF">QVE165_LOCUS59161</name>
</gene>
<dbReference type="AlphaFoldDB" id="A0A815S2U8"/>
<dbReference type="GO" id="GO:0016020">
    <property type="term" value="C:membrane"/>
    <property type="evidence" value="ECO:0007669"/>
    <property type="project" value="UniProtKB-SubCell"/>
</dbReference>
<proteinExistence type="predicted"/>
<dbReference type="EMBL" id="CAJNOM010002956">
    <property type="protein sequence ID" value="CAF1639741.1"/>
    <property type="molecule type" value="Genomic_DNA"/>
</dbReference>
<dbReference type="PROSITE" id="PS50262">
    <property type="entry name" value="G_PROTEIN_RECEP_F1_2"/>
    <property type="match status" value="1"/>
</dbReference>
<evidence type="ECO:0000313" key="8">
    <source>
        <dbReference type="EMBL" id="CAF1639741.1"/>
    </source>
</evidence>
<comment type="subcellular location">
    <subcellularLocation>
        <location evidence="1">Membrane</location>
    </subcellularLocation>
</comment>
<feature type="transmembrane region" description="Helical" evidence="5">
    <location>
        <begin position="12"/>
        <end position="37"/>
    </location>
</feature>
<dbReference type="PRINTS" id="PR00237">
    <property type="entry name" value="GPCRRHODOPSN"/>
</dbReference>
<evidence type="ECO:0000259" key="6">
    <source>
        <dbReference type="PROSITE" id="PS50262"/>
    </source>
</evidence>
<comment type="caution">
    <text evidence="7">The sequence shown here is derived from an EMBL/GenBank/DDBJ whole genome shotgun (WGS) entry which is preliminary data.</text>
</comment>
<keyword evidence="3 5" id="KW-1133">Transmembrane helix</keyword>
<dbReference type="InterPro" id="IPR017452">
    <property type="entry name" value="GPCR_Rhodpsn_7TM"/>
</dbReference>